<dbReference type="Gene3D" id="1.10.530.10">
    <property type="match status" value="1"/>
</dbReference>
<feature type="compositionally biased region" description="Polar residues" evidence="1">
    <location>
        <begin position="1"/>
        <end position="22"/>
    </location>
</feature>
<feature type="compositionally biased region" description="Low complexity" evidence="1">
    <location>
        <begin position="23"/>
        <end position="48"/>
    </location>
</feature>
<accession>A0A291I9N9</accession>
<reference evidence="2 3" key="1">
    <citation type="submission" date="2017-08" db="EMBL/GenBank/DDBJ databases">
        <title>Isolation and Characterization of phages of Lactobacillus pentosus and plantarum.</title>
        <authorList>
            <person name="Qi R."/>
            <person name="Yu M."/>
            <person name="Qiao X."/>
            <person name="Li Y."/>
        </authorList>
    </citation>
    <scope>NUCLEOTIDE SEQUENCE [LARGE SCALE GENOMIC DNA]</scope>
</reference>
<name>A0A291I9N9_9CAUD</name>
<feature type="region of interest" description="Disordered" evidence="1">
    <location>
        <begin position="1"/>
        <end position="50"/>
    </location>
</feature>
<keyword evidence="3" id="KW-1185">Reference proteome</keyword>
<evidence type="ECO:0000256" key="1">
    <source>
        <dbReference type="SAM" id="MobiDB-lite"/>
    </source>
</evidence>
<proteinExistence type="predicted"/>
<dbReference type="EMBL" id="MF787246">
    <property type="protein sequence ID" value="ATG86411.1"/>
    <property type="molecule type" value="Genomic_DNA"/>
</dbReference>
<gene>
    <name evidence="2" type="ORF">LpeD_182</name>
</gene>
<dbReference type="Proteomes" id="UP000229296">
    <property type="component" value="Segment"/>
</dbReference>
<sequence length="141" mass="15091">MTVNNNTNAKVYSSPKVSYSTQTNSNNKSYSVSTTNNTTSNTTNNTNSEGLNVYSGELSANQKQAVLSQLSTKTGVSASEWNQIITRESNWEVNAANPSSTARGLLQQLYGGTGSVQSQIDNAVTLYHNAGNSMSPWALTQ</sequence>
<protein>
    <submittedName>
        <fullName evidence="2">Peptidoglycan-binding protein</fullName>
    </submittedName>
</protein>
<evidence type="ECO:0000313" key="2">
    <source>
        <dbReference type="EMBL" id="ATG86411.1"/>
    </source>
</evidence>
<evidence type="ECO:0000313" key="3">
    <source>
        <dbReference type="Proteomes" id="UP000229296"/>
    </source>
</evidence>
<organism evidence="2 3">
    <name type="scientific">Lactobacillus phage LpeD</name>
    <dbReference type="NCBI Taxonomy" id="2041210"/>
    <lineage>
        <taxon>Viruses</taxon>
        <taxon>Duplodnaviria</taxon>
        <taxon>Heunggongvirae</taxon>
        <taxon>Uroviricota</taxon>
        <taxon>Caudoviricetes</taxon>
        <taxon>Herelleviridae</taxon>
        <taxon>Elpedvirus</taxon>
        <taxon>Elpedvirus LpeD</taxon>
    </lineage>
</organism>